<dbReference type="EMBL" id="MASW01000005">
    <property type="protein sequence ID" value="PXY22310.1"/>
    <property type="molecule type" value="Genomic_DNA"/>
</dbReference>
<evidence type="ECO:0000313" key="2">
    <source>
        <dbReference type="Proteomes" id="UP000249915"/>
    </source>
</evidence>
<gene>
    <name evidence="1" type="ORF">BAY60_20775</name>
</gene>
<proteinExistence type="predicted"/>
<reference evidence="1 2" key="1">
    <citation type="submission" date="2016-07" db="EMBL/GenBank/DDBJ databases">
        <title>Draft genome sequence of Prauserella muralis DSM 45305, isolated from a mould-covered wall in an indoor environment.</title>
        <authorList>
            <person name="Ruckert C."/>
            <person name="Albersmeier A."/>
            <person name="Jiang C.-L."/>
            <person name="Jiang Y."/>
            <person name="Kalinowski J."/>
            <person name="Schneider O."/>
            <person name="Winkler A."/>
            <person name="Zotchev S.B."/>
        </authorList>
    </citation>
    <scope>NUCLEOTIDE SEQUENCE [LARGE SCALE GENOMIC DNA]</scope>
    <source>
        <strain evidence="1 2">DSM 45305</strain>
    </source>
</reference>
<accession>A0A2V4ANN1</accession>
<dbReference type="AlphaFoldDB" id="A0A2V4ANN1"/>
<name>A0A2V4ANN1_9PSEU</name>
<dbReference type="RefSeq" id="WP_112282914.1">
    <property type="nucleotide sequence ID" value="NZ_MASW01000005.1"/>
</dbReference>
<organism evidence="1 2">
    <name type="scientific">Prauserella muralis</name>
    <dbReference type="NCBI Taxonomy" id="588067"/>
    <lineage>
        <taxon>Bacteria</taxon>
        <taxon>Bacillati</taxon>
        <taxon>Actinomycetota</taxon>
        <taxon>Actinomycetes</taxon>
        <taxon>Pseudonocardiales</taxon>
        <taxon>Pseudonocardiaceae</taxon>
        <taxon>Prauserella</taxon>
    </lineage>
</organism>
<sequence length="132" mass="14115">MHVLVTEAYFGDSAGTVRRLREAGCRVSTCHTEAGLCKALAPGSRCPLDVLDGVDLLVDVRSVGDELTAREFGTVCAVRARVPVVVVGADPDRRPTLPIGLESRVLPVRGRQLAATCRSWQRAHEASGGHRS</sequence>
<comment type="caution">
    <text evidence="1">The sequence shown here is derived from an EMBL/GenBank/DDBJ whole genome shotgun (WGS) entry which is preliminary data.</text>
</comment>
<protein>
    <submittedName>
        <fullName evidence="1">Uncharacterized protein</fullName>
    </submittedName>
</protein>
<dbReference type="OrthoDB" id="3369278at2"/>
<dbReference type="Proteomes" id="UP000249915">
    <property type="component" value="Unassembled WGS sequence"/>
</dbReference>
<evidence type="ECO:0000313" key="1">
    <source>
        <dbReference type="EMBL" id="PXY22310.1"/>
    </source>
</evidence>
<keyword evidence="2" id="KW-1185">Reference proteome</keyword>